<feature type="transmembrane region" description="Helical" evidence="1">
    <location>
        <begin position="6"/>
        <end position="26"/>
    </location>
</feature>
<keyword evidence="3" id="KW-1185">Reference proteome</keyword>
<keyword evidence="1" id="KW-0812">Transmembrane</keyword>
<name>A0A1H2UUI1_9RHOB</name>
<keyword evidence="1" id="KW-0472">Membrane</keyword>
<gene>
    <name evidence="2" type="ORF">SAMN04488001_1296</name>
</gene>
<proteinExistence type="predicted"/>
<dbReference type="Pfam" id="PF03597">
    <property type="entry name" value="FixS"/>
    <property type="match status" value="1"/>
</dbReference>
<dbReference type="STRING" id="670155.SAMN04488001_1296"/>
<protein>
    <submittedName>
        <fullName evidence="2">Cytochrome oxidase maturation protein, cbb3-type</fullName>
    </submittedName>
</protein>
<evidence type="ECO:0000256" key="1">
    <source>
        <dbReference type="SAM" id="Phobius"/>
    </source>
</evidence>
<dbReference type="InterPro" id="IPR004714">
    <property type="entry name" value="Cyt_oxidase_maturation_cbb3"/>
</dbReference>
<dbReference type="PANTHER" id="PTHR41532">
    <property type="entry name" value="FIXS PROTEIN"/>
    <property type="match status" value="1"/>
</dbReference>
<organism evidence="2 3">
    <name type="scientific">Litoreibacter albidus</name>
    <dbReference type="NCBI Taxonomy" id="670155"/>
    <lineage>
        <taxon>Bacteria</taxon>
        <taxon>Pseudomonadati</taxon>
        <taxon>Pseudomonadota</taxon>
        <taxon>Alphaproteobacteria</taxon>
        <taxon>Rhodobacterales</taxon>
        <taxon>Roseobacteraceae</taxon>
        <taxon>Litoreibacter</taxon>
    </lineage>
</organism>
<dbReference type="RefSeq" id="WP_089945870.1">
    <property type="nucleotide sequence ID" value="NZ_FNOI01000002.1"/>
</dbReference>
<evidence type="ECO:0000313" key="2">
    <source>
        <dbReference type="EMBL" id="SDW59780.1"/>
    </source>
</evidence>
<dbReference type="NCBIfam" id="TIGR00847">
    <property type="entry name" value="ccoS"/>
    <property type="match status" value="1"/>
</dbReference>
<evidence type="ECO:0000313" key="3">
    <source>
        <dbReference type="Proteomes" id="UP000199441"/>
    </source>
</evidence>
<sequence length="50" mass="5495">MNVLVILIPVSLILGGMGVAAFLWTVRHNQYEDIEGDAARILFDDEGPKP</sequence>
<reference evidence="3" key="1">
    <citation type="submission" date="2016-10" db="EMBL/GenBank/DDBJ databases">
        <authorList>
            <person name="Varghese N."/>
            <person name="Submissions S."/>
        </authorList>
    </citation>
    <scope>NUCLEOTIDE SEQUENCE [LARGE SCALE GENOMIC DNA]</scope>
    <source>
        <strain evidence="3">DSM 26922</strain>
    </source>
</reference>
<dbReference type="Proteomes" id="UP000199441">
    <property type="component" value="Unassembled WGS sequence"/>
</dbReference>
<dbReference type="EMBL" id="FNOI01000002">
    <property type="protein sequence ID" value="SDW59780.1"/>
    <property type="molecule type" value="Genomic_DNA"/>
</dbReference>
<keyword evidence="1" id="KW-1133">Transmembrane helix</keyword>
<accession>A0A1H2UUI1</accession>
<dbReference type="AlphaFoldDB" id="A0A1H2UUI1"/>
<dbReference type="PANTHER" id="PTHR41532:SF1">
    <property type="entry name" value="FIXS PROTEIN"/>
    <property type="match status" value="1"/>
</dbReference>
<dbReference type="OrthoDB" id="9802763at2"/>